<dbReference type="OrthoDB" id="9815702at2"/>
<feature type="transmembrane region" description="Helical" evidence="6">
    <location>
        <begin position="416"/>
        <end position="435"/>
    </location>
</feature>
<dbReference type="AlphaFoldDB" id="A0A4R3K2F5"/>
<dbReference type="InterPro" id="IPR002797">
    <property type="entry name" value="Polysacc_synth"/>
</dbReference>
<keyword evidence="5 6" id="KW-0472">Membrane</keyword>
<dbReference type="GO" id="GO:0005886">
    <property type="term" value="C:plasma membrane"/>
    <property type="evidence" value="ECO:0007669"/>
    <property type="project" value="UniProtKB-SubCell"/>
</dbReference>
<evidence type="ECO:0000256" key="4">
    <source>
        <dbReference type="ARBA" id="ARBA00022989"/>
    </source>
</evidence>
<organism evidence="7 8">
    <name type="scientific">Muricomes intestini</name>
    <dbReference type="NCBI Taxonomy" id="1796634"/>
    <lineage>
        <taxon>Bacteria</taxon>
        <taxon>Bacillati</taxon>
        <taxon>Bacillota</taxon>
        <taxon>Clostridia</taxon>
        <taxon>Lachnospirales</taxon>
        <taxon>Lachnospiraceae</taxon>
        <taxon>Muricomes</taxon>
    </lineage>
</organism>
<keyword evidence="8" id="KW-1185">Reference proteome</keyword>
<feature type="transmembrane region" description="Helical" evidence="6">
    <location>
        <begin position="447"/>
        <end position="471"/>
    </location>
</feature>
<dbReference type="PANTHER" id="PTHR30250:SF11">
    <property type="entry name" value="O-ANTIGEN TRANSPORTER-RELATED"/>
    <property type="match status" value="1"/>
</dbReference>
<feature type="transmembrane region" description="Helical" evidence="6">
    <location>
        <begin position="116"/>
        <end position="136"/>
    </location>
</feature>
<accession>A0A4R3K2F5</accession>
<comment type="subcellular location">
    <subcellularLocation>
        <location evidence="1">Cell membrane</location>
        <topology evidence="1">Multi-pass membrane protein</topology>
    </subcellularLocation>
</comment>
<reference evidence="7 8" key="1">
    <citation type="submission" date="2019-03" db="EMBL/GenBank/DDBJ databases">
        <title>Genomic Encyclopedia of Type Strains, Phase IV (KMG-IV): sequencing the most valuable type-strain genomes for metagenomic binning, comparative biology and taxonomic classification.</title>
        <authorList>
            <person name="Goeker M."/>
        </authorList>
    </citation>
    <scope>NUCLEOTIDE SEQUENCE [LARGE SCALE GENOMIC DNA]</scope>
    <source>
        <strain evidence="7 8">DSM 29489</strain>
    </source>
</reference>
<protein>
    <submittedName>
        <fullName evidence="7">O-antigen/teichoic acid export membrane protein</fullName>
    </submittedName>
</protein>
<evidence type="ECO:0000256" key="5">
    <source>
        <dbReference type="ARBA" id="ARBA00023136"/>
    </source>
</evidence>
<dbReference type="Pfam" id="PF01943">
    <property type="entry name" value="Polysacc_synt"/>
    <property type="match status" value="1"/>
</dbReference>
<dbReference type="InterPro" id="IPR050833">
    <property type="entry name" value="Poly_Biosynth_Transport"/>
</dbReference>
<feature type="transmembrane region" description="Helical" evidence="6">
    <location>
        <begin position="291"/>
        <end position="310"/>
    </location>
</feature>
<dbReference type="RefSeq" id="WP_132382804.1">
    <property type="nucleotide sequence ID" value="NZ_SLZZ01000023.1"/>
</dbReference>
<keyword evidence="4 6" id="KW-1133">Transmembrane helix</keyword>
<evidence type="ECO:0000256" key="6">
    <source>
        <dbReference type="SAM" id="Phobius"/>
    </source>
</evidence>
<feature type="transmembrane region" description="Helical" evidence="6">
    <location>
        <begin position="322"/>
        <end position="346"/>
    </location>
</feature>
<dbReference type="CDD" id="cd13128">
    <property type="entry name" value="MATE_Wzx_like"/>
    <property type="match status" value="1"/>
</dbReference>
<evidence type="ECO:0000313" key="7">
    <source>
        <dbReference type="EMBL" id="TCS76627.1"/>
    </source>
</evidence>
<dbReference type="Proteomes" id="UP000295726">
    <property type="component" value="Unassembled WGS sequence"/>
</dbReference>
<feature type="transmembrane region" description="Helical" evidence="6">
    <location>
        <begin position="143"/>
        <end position="165"/>
    </location>
</feature>
<feature type="transmembrane region" description="Helical" evidence="6">
    <location>
        <begin position="88"/>
        <end position="110"/>
    </location>
</feature>
<keyword evidence="3 6" id="KW-0812">Transmembrane</keyword>
<comment type="caution">
    <text evidence="7">The sequence shown here is derived from an EMBL/GenBank/DDBJ whole genome shotgun (WGS) entry which is preliminary data.</text>
</comment>
<feature type="transmembrane region" description="Helical" evidence="6">
    <location>
        <begin position="44"/>
        <end position="67"/>
    </location>
</feature>
<dbReference type="PANTHER" id="PTHR30250">
    <property type="entry name" value="PST FAMILY PREDICTED COLANIC ACID TRANSPORTER"/>
    <property type="match status" value="1"/>
</dbReference>
<feature type="transmembrane region" description="Helical" evidence="6">
    <location>
        <begin position="250"/>
        <end position="270"/>
    </location>
</feature>
<sequence length="494" mass="55081">MRKQKSLKLNFIMNAILTMSAFIFPLITFPYVSRILLPVGIGKVSFATSVISYFALFAQLGIPTYGIRACAQVRDDREKLTRTVQEIFIINIVMSIFTYIFFAIALFIVPRLQQDKILFVIVSLTIFLNTVGFEWLYKALEQYTYITIRSIIFKFVALLAMFVLVHKKSDYIIYGGISIFAASASNILNAINIHKYIDIKPVGNYNIKRHLKPVIVFFAMACATTIYTQLDTVMLGFMTTDTDVGYYNAAVKIKIILVSIVTSLGTVLLPRASYYVDNGFKEEFLRISQKAINFVMIVATPLLVYFTFFAREGIIFLSGNAFVGAIIPMQIIMPTLLLIGLTNIMGIQMLVPLGKENMVLYSEIAGAVTNLILNTLLIPRMAASGAAIGTLVAEVVVWLVQYGGLRNTVLTAYKRVHYGFILLALVLASAASVWVKTLSFNTLRPSIAAFVVLVISAVLFFGIYLLTLTLAKESLVLDIEKQVIGKVVSKIRKR</sequence>
<proteinExistence type="predicted"/>
<evidence type="ECO:0000256" key="3">
    <source>
        <dbReference type="ARBA" id="ARBA00022692"/>
    </source>
</evidence>
<name>A0A4R3K2F5_9FIRM</name>
<feature type="transmembrane region" description="Helical" evidence="6">
    <location>
        <begin position="12"/>
        <end position="32"/>
    </location>
</feature>
<keyword evidence="2" id="KW-1003">Cell membrane</keyword>
<feature type="transmembrane region" description="Helical" evidence="6">
    <location>
        <begin position="211"/>
        <end position="230"/>
    </location>
</feature>
<feature type="transmembrane region" description="Helical" evidence="6">
    <location>
        <begin position="171"/>
        <end position="191"/>
    </location>
</feature>
<feature type="transmembrane region" description="Helical" evidence="6">
    <location>
        <begin position="384"/>
        <end position="404"/>
    </location>
</feature>
<evidence type="ECO:0000256" key="1">
    <source>
        <dbReference type="ARBA" id="ARBA00004651"/>
    </source>
</evidence>
<feature type="transmembrane region" description="Helical" evidence="6">
    <location>
        <begin position="358"/>
        <end position="378"/>
    </location>
</feature>
<gene>
    <name evidence="7" type="ORF">EDD59_1239</name>
</gene>
<evidence type="ECO:0000256" key="2">
    <source>
        <dbReference type="ARBA" id="ARBA00022475"/>
    </source>
</evidence>
<dbReference type="EMBL" id="SLZZ01000023">
    <property type="protein sequence ID" value="TCS76627.1"/>
    <property type="molecule type" value="Genomic_DNA"/>
</dbReference>
<evidence type="ECO:0000313" key="8">
    <source>
        <dbReference type="Proteomes" id="UP000295726"/>
    </source>
</evidence>